<evidence type="ECO:0000313" key="3">
    <source>
        <dbReference type="Proteomes" id="UP000297564"/>
    </source>
</evidence>
<feature type="region of interest" description="Disordered" evidence="1">
    <location>
        <begin position="1"/>
        <end position="32"/>
    </location>
</feature>
<organism evidence="2 3">
    <name type="scientific">Ramlibacter rhizophilus</name>
    <dbReference type="NCBI Taxonomy" id="1781167"/>
    <lineage>
        <taxon>Bacteria</taxon>
        <taxon>Pseudomonadati</taxon>
        <taxon>Pseudomonadota</taxon>
        <taxon>Betaproteobacteria</taxon>
        <taxon>Burkholderiales</taxon>
        <taxon>Comamonadaceae</taxon>
        <taxon>Ramlibacter</taxon>
    </lineage>
</organism>
<dbReference type="RefSeq" id="WP_135283108.1">
    <property type="nucleotide sequence ID" value="NZ_SMLL01000001.1"/>
</dbReference>
<evidence type="ECO:0000313" key="2">
    <source>
        <dbReference type="EMBL" id="TFZ04226.1"/>
    </source>
</evidence>
<dbReference type="AlphaFoldDB" id="A0A4Z0BY21"/>
<accession>A0A4Z0BY21</accession>
<reference evidence="2 3" key="1">
    <citation type="submission" date="2019-03" db="EMBL/GenBank/DDBJ databases">
        <title>Ramlibacter rhizophilus CCTCC AB2015357, whole genome shotgun sequence.</title>
        <authorList>
            <person name="Zhang X."/>
            <person name="Feng G."/>
            <person name="Zhu H."/>
        </authorList>
    </citation>
    <scope>NUCLEOTIDE SEQUENCE [LARGE SCALE GENOMIC DNA]</scope>
    <source>
        <strain evidence="2 3">CCTCC AB2015357</strain>
    </source>
</reference>
<comment type="caution">
    <text evidence="2">The sequence shown here is derived from an EMBL/GenBank/DDBJ whole genome shotgun (WGS) entry which is preliminary data.</text>
</comment>
<evidence type="ECO:0000256" key="1">
    <source>
        <dbReference type="SAM" id="MobiDB-lite"/>
    </source>
</evidence>
<sequence length="448" mass="48454">MTDRKITALPFTSPLGSAPPPADSTPGPTPLDARQWMAPRLKTFDNAIEGLAQQTRELPCAPEKARNLVLQTQALRSALWQIETECIRHGLEPVGRSRTFSTIAAAKRAITQLGLPDWGAEGQAAYFESVARRATGSPTHARAEGTLLGLRFGRCHASQLGAFLEACARHLLDAHAMPASELAPFLSGFLAETVGGPRALAASPHLDTLVAAAFRHSPDKPAPEDVEGVVVRAVRLAVHTVLPCLGLRLMTAAAFRRYLQALLTPPDAQARDARHWLSTADFGLVLAEVWLTLAQAPQPRLDLLGVLLDALGEFPVPKEERVLELLETMQSRLGDSCRNLDIPRVRPPTLLNDPLWAPAYARVNAWCAQHQGLVQRCVGNGLAGTELAAAIRPALVHLDRLSAYISLRTTMPDPAKAALTRRLDATRARLREDLAQARFAAEGMALLS</sequence>
<proteinExistence type="predicted"/>
<dbReference type="EMBL" id="SMLL01000001">
    <property type="protein sequence ID" value="TFZ04226.1"/>
    <property type="molecule type" value="Genomic_DNA"/>
</dbReference>
<feature type="compositionally biased region" description="Pro residues" evidence="1">
    <location>
        <begin position="17"/>
        <end position="29"/>
    </location>
</feature>
<gene>
    <name evidence="2" type="ORF">EZ242_00220</name>
</gene>
<name>A0A4Z0BY21_9BURK</name>
<keyword evidence="3" id="KW-1185">Reference proteome</keyword>
<dbReference type="Proteomes" id="UP000297564">
    <property type="component" value="Unassembled WGS sequence"/>
</dbReference>
<protein>
    <submittedName>
        <fullName evidence="2">Uncharacterized protein</fullName>
    </submittedName>
</protein>